<proteinExistence type="predicted"/>
<name>A0ACB9D5K1_9ASTR</name>
<gene>
    <name evidence="1" type="ORF">L1987_59537</name>
</gene>
<sequence>MLDALPFYFSSVKPGTSKSKTLVNYFTQSRLSNFAITSLPFSGDTLQNLIIDFKRGQNLGFTMSISMSLPSDSALIIIVCVYLRCPLSID</sequence>
<protein>
    <submittedName>
        <fullName evidence="1">Uncharacterized protein</fullName>
    </submittedName>
</protein>
<accession>A0ACB9D5K1</accession>
<keyword evidence="2" id="KW-1185">Reference proteome</keyword>
<dbReference type="EMBL" id="CM042037">
    <property type="protein sequence ID" value="KAI3741859.1"/>
    <property type="molecule type" value="Genomic_DNA"/>
</dbReference>
<evidence type="ECO:0000313" key="1">
    <source>
        <dbReference type="EMBL" id="KAI3741859.1"/>
    </source>
</evidence>
<dbReference type="Proteomes" id="UP001056120">
    <property type="component" value="Linkage Group LG20"/>
</dbReference>
<reference evidence="2" key="1">
    <citation type="journal article" date="2022" name="Mol. Ecol. Resour.">
        <title>The genomes of chicory, endive, great burdock and yacon provide insights into Asteraceae palaeo-polyploidization history and plant inulin production.</title>
        <authorList>
            <person name="Fan W."/>
            <person name="Wang S."/>
            <person name="Wang H."/>
            <person name="Wang A."/>
            <person name="Jiang F."/>
            <person name="Liu H."/>
            <person name="Zhao H."/>
            <person name="Xu D."/>
            <person name="Zhang Y."/>
        </authorList>
    </citation>
    <scope>NUCLEOTIDE SEQUENCE [LARGE SCALE GENOMIC DNA]</scope>
    <source>
        <strain evidence="2">cv. Yunnan</strain>
    </source>
</reference>
<evidence type="ECO:0000313" key="2">
    <source>
        <dbReference type="Proteomes" id="UP001056120"/>
    </source>
</evidence>
<reference evidence="1 2" key="2">
    <citation type="journal article" date="2022" name="Mol. Ecol. Resour.">
        <title>The genomes of chicory, endive, great burdock and yacon provide insights into Asteraceae paleo-polyploidization history and plant inulin production.</title>
        <authorList>
            <person name="Fan W."/>
            <person name="Wang S."/>
            <person name="Wang H."/>
            <person name="Wang A."/>
            <person name="Jiang F."/>
            <person name="Liu H."/>
            <person name="Zhao H."/>
            <person name="Xu D."/>
            <person name="Zhang Y."/>
        </authorList>
    </citation>
    <scope>NUCLEOTIDE SEQUENCE [LARGE SCALE GENOMIC DNA]</scope>
    <source>
        <strain evidence="2">cv. Yunnan</strain>
        <tissue evidence="1">Leaves</tissue>
    </source>
</reference>
<organism evidence="1 2">
    <name type="scientific">Smallanthus sonchifolius</name>
    <dbReference type="NCBI Taxonomy" id="185202"/>
    <lineage>
        <taxon>Eukaryota</taxon>
        <taxon>Viridiplantae</taxon>
        <taxon>Streptophyta</taxon>
        <taxon>Embryophyta</taxon>
        <taxon>Tracheophyta</taxon>
        <taxon>Spermatophyta</taxon>
        <taxon>Magnoliopsida</taxon>
        <taxon>eudicotyledons</taxon>
        <taxon>Gunneridae</taxon>
        <taxon>Pentapetalae</taxon>
        <taxon>asterids</taxon>
        <taxon>campanulids</taxon>
        <taxon>Asterales</taxon>
        <taxon>Asteraceae</taxon>
        <taxon>Asteroideae</taxon>
        <taxon>Heliantheae alliance</taxon>
        <taxon>Millerieae</taxon>
        <taxon>Smallanthus</taxon>
    </lineage>
</organism>
<comment type="caution">
    <text evidence="1">The sequence shown here is derived from an EMBL/GenBank/DDBJ whole genome shotgun (WGS) entry which is preliminary data.</text>
</comment>